<proteinExistence type="predicted"/>
<accession>A0AA41XFR6</accession>
<dbReference type="SUPFAM" id="SSF46955">
    <property type="entry name" value="Putative DNA-binding domain"/>
    <property type="match status" value="1"/>
</dbReference>
<reference evidence="3" key="1">
    <citation type="submission" date="2022-08" db="EMBL/GenBank/DDBJ databases">
        <authorList>
            <person name="Deng Y."/>
            <person name="Han X.-F."/>
            <person name="Zhang Y.-Q."/>
        </authorList>
    </citation>
    <scope>NUCLEOTIDE SEQUENCE</scope>
    <source>
        <strain evidence="3">CPCC 203407</strain>
    </source>
</reference>
<organism evidence="3 4">
    <name type="scientific">Herbiconiux oxytropis</name>
    <dbReference type="NCBI Taxonomy" id="2970915"/>
    <lineage>
        <taxon>Bacteria</taxon>
        <taxon>Bacillati</taxon>
        <taxon>Actinomycetota</taxon>
        <taxon>Actinomycetes</taxon>
        <taxon>Micrococcales</taxon>
        <taxon>Microbacteriaceae</taxon>
        <taxon>Herbiconiux</taxon>
    </lineage>
</organism>
<protein>
    <submittedName>
        <fullName evidence="3">MerR family transcriptional regulator</fullName>
    </submittedName>
</protein>
<dbReference type="InterPro" id="IPR047057">
    <property type="entry name" value="MerR_fam"/>
</dbReference>
<dbReference type="Proteomes" id="UP001165587">
    <property type="component" value="Unassembled WGS sequence"/>
</dbReference>
<dbReference type="Gene3D" id="1.10.1660.10">
    <property type="match status" value="1"/>
</dbReference>
<dbReference type="AlphaFoldDB" id="A0AA41XFR6"/>
<dbReference type="CDD" id="cd00592">
    <property type="entry name" value="HTH_MerR-like"/>
    <property type="match status" value="1"/>
</dbReference>
<dbReference type="RefSeq" id="WP_259525916.1">
    <property type="nucleotide sequence ID" value="NZ_JANLCK010000003.1"/>
</dbReference>
<dbReference type="InterPro" id="IPR009061">
    <property type="entry name" value="DNA-bd_dom_put_sf"/>
</dbReference>
<dbReference type="PANTHER" id="PTHR30204:SF93">
    <property type="entry name" value="HTH MERR-TYPE DOMAIN-CONTAINING PROTEIN"/>
    <property type="match status" value="1"/>
</dbReference>
<dbReference type="EMBL" id="JANLCK010000003">
    <property type="protein sequence ID" value="MCS5725415.1"/>
    <property type="molecule type" value="Genomic_DNA"/>
</dbReference>
<comment type="caution">
    <text evidence="3">The sequence shown here is derived from an EMBL/GenBank/DDBJ whole genome shotgun (WGS) entry which is preliminary data.</text>
</comment>
<evidence type="ECO:0000313" key="3">
    <source>
        <dbReference type="EMBL" id="MCS5725415.1"/>
    </source>
</evidence>
<keyword evidence="1" id="KW-0238">DNA-binding</keyword>
<dbReference type="InterPro" id="IPR000551">
    <property type="entry name" value="MerR-type_HTH_dom"/>
</dbReference>
<dbReference type="GO" id="GO:0003700">
    <property type="term" value="F:DNA-binding transcription factor activity"/>
    <property type="evidence" value="ECO:0007669"/>
    <property type="project" value="InterPro"/>
</dbReference>
<evidence type="ECO:0000313" key="4">
    <source>
        <dbReference type="Proteomes" id="UP001165587"/>
    </source>
</evidence>
<evidence type="ECO:0000256" key="1">
    <source>
        <dbReference type="ARBA" id="ARBA00023125"/>
    </source>
</evidence>
<dbReference type="GO" id="GO:0003677">
    <property type="term" value="F:DNA binding"/>
    <property type="evidence" value="ECO:0007669"/>
    <property type="project" value="UniProtKB-KW"/>
</dbReference>
<gene>
    <name evidence="3" type="ORF">N1028_05850</name>
</gene>
<dbReference type="PROSITE" id="PS50937">
    <property type="entry name" value="HTH_MERR_2"/>
    <property type="match status" value="1"/>
</dbReference>
<dbReference type="SMART" id="SM00422">
    <property type="entry name" value="HTH_MERR"/>
    <property type="match status" value="1"/>
</dbReference>
<evidence type="ECO:0000259" key="2">
    <source>
        <dbReference type="PROSITE" id="PS50937"/>
    </source>
</evidence>
<dbReference type="PANTHER" id="PTHR30204">
    <property type="entry name" value="REDOX-CYCLING DRUG-SENSING TRANSCRIPTIONAL ACTIVATOR SOXR"/>
    <property type="match status" value="1"/>
</dbReference>
<dbReference type="Pfam" id="PF13411">
    <property type="entry name" value="MerR_1"/>
    <property type="match status" value="1"/>
</dbReference>
<keyword evidence="4" id="KW-1185">Reference proteome</keyword>
<feature type="domain" description="HTH merR-type" evidence="2">
    <location>
        <begin position="1"/>
        <end position="71"/>
    </location>
</feature>
<sequence>MPWSTREVAELAGTTVNTVRHYHRAGLLDEPDRLSNGYKQYTARHLVRLLQIRRLRDIGVPLVQIEAVGSSRGATPAEALLAIDADLAASIERLQRARAEIRAILDGSTATDVPAGFEDVASRLTGSERSLMLVYSQLYDESAMADLKLMVDAEPEDTDAEFEALPADADHATRQRIAEVFAPQLAQHFEDYPWLLQPAEHLPKSAPVTQQAFIETYLELYNEAQLDVLARAAALAVDLPPTPAPPPSA</sequence>
<name>A0AA41XFR6_9MICO</name>